<proteinExistence type="predicted"/>
<name>A0A1V9XFV1_9ACAR</name>
<evidence type="ECO:0000313" key="2">
    <source>
        <dbReference type="Proteomes" id="UP000192247"/>
    </source>
</evidence>
<sequence length="55" mass="6278">MRSSVSTFEAQQPVNKQKLFAIYHSCLLLREALSGRIKINSTLIKKPCVQCSVRR</sequence>
<organism evidence="1 2">
    <name type="scientific">Tropilaelaps mercedesae</name>
    <dbReference type="NCBI Taxonomy" id="418985"/>
    <lineage>
        <taxon>Eukaryota</taxon>
        <taxon>Metazoa</taxon>
        <taxon>Ecdysozoa</taxon>
        <taxon>Arthropoda</taxon>
        <taxon>Chelicerata</taxon>
        <taxon>Arachnida</taxon>
        <taxon>Acari</taxon>
        <taxon>Parasitiformes</taxon>
        <taxon>Mesostigmata</taxon>
        <taxon>Gamasina</taxon>
        <taxon>Dermanyssoidea</taxon>
        <taxon>Laelapidae</taxon>
        <taxon>Tropilaelaps</taxon>
    </lineage>
</organism>
<keyword evidence="2" id="KW-1185">Reference proteome</keyword>
<comment type="caution">
    <text evidence="1">The sequence shown here is derived from an EMBL/GenBank/DDBJ whole genome shotgun (WGS) entry which is preliminary data.</text>
</comment>
<reference evidence="1 2" key="1">
    <citation type="journal article" date="2017" name="Gigascience">
        <title>Draft genome of the honey bee ectoparasitic mite, Tropilaelaps mercedesae, is shaped by the parasitic life history.</title>
        <authorList>
            <person name="Dong X."/>
            <person name="Armstrong S.D."/>
            <person name="Xia D."/>
            <person name="Makepeace B.L."/>
            <person name="Darby A.C."/>
            <person name="Kadowaki T."/>
        </authorList>
    </citation>
    <scope>NUCLEOTIDE SEQUENCE [LARGE SCALE GENOMIC DNA]</scope>
    <source>
        <strain evidence="1">Wuxi-XJTLU</strain>
    </source>
</reference>
<protein>
    <submittedName>
        <fullName evidence="1">Uncharacterized protein</fullName>
    </submittedName>
</protein>
<dbReference type="InParanoid" id="A0A1V9XFV1"/>
<dbReference type="AlphaFoldDB" id="A0A1V9XFV1"/>
<dbReference type="Proteomes" id="UP000192247">
    <property type="component" value="Unassembled WGS sequence"/>
</dbReference>
<accession>A0A1V9XFV1</accession>
<evidence type="ECO:0000313" key="1">
    <source>
        <dbReference type="EMBL" id="OQR72407.1"/>
    </source>
</evidence>
<gene>
    <name evidence="1" type="ORF">BIW11_03779</name>
</gene>
<dbReference type="EMBL" id="MNPL01011863">
    <property type="protein sequence ID" value="OQR72407.1"/>
    <property type="molecule type" value="Genomic_DNA"/>
</dbReference>